<keyword evidence="5" id="KW-1185">Reference proteome</keyword>
<protein>
    <recommendedName>
        <fullName evidence="3">DUF7322 domain-containing protein</fullName>
    </recommendedName>
</protein>
<keyword evidence="2" id="KW-1133">Transmembrane helix</keyword>
<evidence type="ECO:0000313" key="5">
    <source>
        <dbReference type="Proteomes" id="UP000198518"/>
    </source>
</evidence>
<dbReference type="AlphaFoldDB" id="A0A1I0NN32"/>
<dbReference type="InterPro" id="IPR055746">
    <property type="entry name" value="DUF7322"/>
</dbReference>
<sequence length="93" mass="10006">MLDDLPFADEESEAEQELAPSVDIPDSSAASTELKRQFWSLVLVFNAALLALSVGAMLVGFQGDWDAGGSLLAAGAILSVYGSYKYRVYSRKD</sequence>
<dbReference type="RefSeq" id="WP_089668274.1">
    <property type="nucleotide sequence ID" value="NZ_FOJA01000001.1"/>
</dbReference>
<evidence type="ECO:0000256" key="1">
    <source>
        <dbReference type="SAM" id="MobiDB-lite"/>
    </source>
</evidence>
<feature type="transmembrane region" description="Helical" evidence="2">
    <location>
        <begin position="38"/>
        <end position="61"/>
    </location>
</feature>
<gene>
    <name evidence="4" type="ORF">SAMN04487945_1017</name>
</gene>
<evidence type="ECO:0000313" key="4">
    <source>
        <dbReference type="EMBL" id="SEW02883.1"/>
    </source>
</evidence>
<feature type="compositionally biased region" description="Acidic residues" evidence="1">
    <location>
        <begin position="1"/>
        <end position="16"/>
    </location>
</feature>
<dbReference type="Pfam" id="PF24008">
    <property type="entry name" value="DUF7322"/>
    <property type="match status" value="1"/>
</dbReference>
<name>A0A1I0NN32_9EURY</name>
<organism evidence="4 5">
    <name type="scientific">Halobacterium jilantaiense</name>
    <dbReference type="NCBI Taxonomy" id="355548"/>
    <lineage>
        <taxon>Archaea</taxon>
        <taxon>Methanobacteriati</taxon>
        <taxon>Methanobacteriota</taxon>
        <taxon>Stenosarchaea group</taxon>
        <taxon>Halobacteria</taxon>
        <taxon>Halobacteriales</taxon>
        <taxon>Halobacteriaceae</taxon>
        <taxon>Halobacterium</taxon>
    </lineage>
</organism>
<reference evidence="4 5" key="1">
    <citation type="submission" date="2016-10" db="EMBL/GenBank/DDBJ databases">
        <authorList>
            <person name="de Groot N.N."/>
        </authorList>
    </citation>
    <scope>NUCLEOTIDE SEQUENCE [LARGE SCALE GENOMIC DNA]</scope>
    <source>
        <strain evidence="4 5">CGMCC 1.5337</strain>
    </source>
</reference>
<feature type="domain" description="DUF7322" evidence="3">
    <location>
        <begin position="29"/>
        <end position="87"/>
    </location>
</feature>
<dbReference type="EMBL" id="FOJA01000001">
    <property type="protein sequence ID" value="SEW02883.1"/>
    <property type="molecule type" value="Genomic_DNA"/>
</dbReference>
<evidence type="ECO:0000256" key="2">
    <source>
        <dbReference type="SAM" id="Phobius"/>
    </source>
</evidence>
<keyword evidence="2" id="KW-0472">Membrane</keyword>
<accession>A0A1I0NN32</accession>
<feature type="region of interest" description="Disordered" evidence="1">
    <location>
        <begin position="1"/>
        <end position="25"/>
    </location>
</feature>
<dbReference type="OrthoDB" id="170744at2157"/>
<feature type="transmembrane region" description="Helical" evidence="2">
    <location>
        <begin position="67"/>
        <end position="84"/>
    </location>
</feature>
<keyword evidence="2" id="KW-0812">Transmembrane</keyword>
<dbReference type="STRING" id="355548.SAMN04487945_1017"/>
<evidence type="ECO:0000259" key="3">
    <source>
        <dbReference type="Pfam" id="PF24008"/>
    </source>
</evidence>
<dbReference type="Proteomes" id="UP000198518">
    <property type="component" value="Unassembled WGS sequence"/>
</dbReference>
<proteinExistence type="predicted"/>